<sequence>MAPTQLDRTMQSRNVFIGFAGLVTAVSVWMIWGQGDMFPKQKPAKEPTGEPTTWSEDELRKYLTDRNLAVGKNPTHQELVAMVIAKKEAPQ</sequence>
<gene>
    <name evidence="2" type="ORF">C1H76_2404</name>
</gene>
<comment type="caution">
    <text evidence="2">The sequence shown here is derived from an EMBL/GenBank/DDBJ whole genome shotgun (WGS) entry which is preliminary data.</text>
</comment>
<organism evidence="2 3">
    <name type="scientific">Elsinoe australis</name>
    <dbReference type="NCBI Taxonomy" id="40998"/>
    <lineage>
        <taxon>Eukaryota</taxon>
        <taxon>Fungi</taxon>
        <taxon>Dikarya</taxon>
        <taxon>Ascomycota</taxon>
        <taxon>Pezizomycotina</taxon>
        <taxon>Dothideomycetes</taxon>
        <taxon>Dothideomycetidae</taxon>
        <taxon>Myriangiales</taxon>
        <taxon>Elsinoaceae</taxon>
        <taxon>Elsinoe</taxon>
    </lineage>
</organism>
<feature type="transmembrane region" description="Helical" evidence="1">
    <location>
        <begin position="15"/>
        <end position="32"/>
    </location>
</feature>
<dbReference type="EMBL" id="PTQR01000030">
    <property type="protein sequence ID" value="TKX25174.1"/>
    <property type="molecule type" value="Genomic_DNA"/>
</dbReference>
<keyword evidence="1" id="KW-0812">Transmembrane</keyword>
<keyword evidence="1" id="KW-1133">Transmembrane helix</keyword>
<keyword evidence="1" id="KW-0472">Membrane</keyword>
<evidence type="ECO:0000313" key="3">
    <source>
        <dbReference type="Proteomes" id="UP000308133"/>
    </source>
</evidence>
<dbReference type="Proteomes" id="UP000308133">
    <property type="component" value="Unassembled WGS sequence"/>
</dbReference>
<protein>
    <submittedName>
        <fullName evidence="2">Uncharacterized protein</fullName>
    </submittedName>
</protein>
<dbReference type="AlphaFoldDB" id="A0A4U7BA48"/>
<evidence type="ECO:0000256" key="1">
    <source>
        <dbReference type="SAM" id="Phobius"/>
    </source>
</evidence>
<reference evidence="2 3" key="1">
    <citation type="submission" date="2018-02" db="EMBL/GenBank/DDBJ databases">
        <title>Draft genome sequences of Elsinoe sp., causing black scab on jojoba.</title>
        <authorList>
            <person name="Stodart B."/>
            <person name="Jeffress S."/>
            <person name="Ash G."/>
            <person name="Arun Chinnappa K."/>
        </authorList>
    </citation>
    <scope>NUCLEOTIDE SEQUENCE [LARGE SCALE GENOMIC DNA]</scope>
    <source>
        <strain evidence="2 3">Hillstone_2</strain>
    </source>
</reference>
<proteinExistence type="predicted"/>
<evidence type="ECO:0000313" key="2">
    <source>
        <dbReference type="EMBL" id="TKX25174.1"/>
    </source>
</evidence>
<name>A0A4U7BA48_9PEZI</name>
<accession>A0A4U7BA48</accession>